<protein>
    <recommendedName>
        <fullName evidence="3">Craniofacial development protein 2-like</fullName>
    </recommendedName>
</protein>
<name>A0ABM4X6U5_COFAR</name>
<dbReference type="GeneID" id="140038339"/>
<dbReference type="PANTHER" id="PTHR33710">
    <property type="entry name" value="BNAC02G09200D PROTEIN"/>
    <property type="match status" value="1"/>
</dbReference>
<reference evidence="1" key="1">
    <citation type="journal article" date="2025" name="Foods">
        <title>Unveiling the Microbial Signatures of Arabica Coffee Cherries: Insights into Ripeness Specific Diversity, Functional Traits, and Implications for Quality and Safety.</title>
        <authorList>
            <consortium name="RefSeq"/>
            <person name="Tenea G.N."/>
            <person name="Cifuentes V."/>
            <person name="Reyes P."/>
            <person name="Cevallos-Vallejos M."/>
        </authorList>
    </citation>
    <scope>NUCLEOTIDE SEQUENCE [LARGE SCALE GENOMIC DNA]</scope>
</reference>
<reference evidence="2" key="2">
    <citation type="submission" date="2025-08" db="UniProtKB">
        <authorList>
            <consortium name="RefSeq"/>
        </authorList>
    </citation>
    <scope>IDENTIFICATION</scope>
    <source>
        <tissue evidence="2">Leaves</tissue>
    </source>
</reference>
<keyword evidence="1" id="KW-1185">Reference proteome</keyword>
<dbReference type="RefSeq" id="XP_071939763.1">
    <property type="nucleotide sequence ID" value="XM_072083662.1"/>
</dbReference>
<evidence type="ECO:0000313" key="2">
    <source>
        <dbReference type="RefSeq" id="XP_071939763.1"/>
    </source>
</evidence>
<evidence type="ECO:0000313" key="1">
    <source>
        <dbReference type="Proteomes" id="UP001652660"/>
    </source>
</evidence>
<organism evidence="1 2">
    <name type="scientific">Coffea arabica</name>
    <name type="common">Arabian coffee</name>
    <dbReference type="NCBI Taxonomy" id="13443"/>
    <lineage>
        <taxon>Eukaryota</taxon>
        <taxon>Viridiplantae</taxon>
        <taxon>Streptophyta</taxon>
        <taxon>Embryophyta</taxon>
        <taxon>Tracheophyta</taxon>
        <taxon>Spermatophyta</taxon>
        <taxon>Magnoliopsida</taxon>
        <taxon>eudicotyledons</taxon>
        <taxon>Gunneridae</taxon>
        <taxon>Pentapetalae</taxon>
        <taxon>asterids</taxon>
        <taxon>lamiids</taxon>
        <taxon>Gentianales</taxon>
        <taxon>Rubiaceae</taxon>
        <taxon>Ixoroideae</taxon>
        <taxon>Gardenieae complex</taxon>
        <taxon>Bertiereae - Coffeeae clade</taxon>
        <taxon>Coffeeae</taxon>
        <taxon>Coffea</taxon>
    </lineage>
</organism>
<accession>A0ABM4X6U5</accession>
<dbReference type="Gene3D" id="3.60.10.10">
    <property type="entry name" value="Endonuclease/exonuclease/phosphatase"/>
    <property type="match status" value="1"/>
</dbReference>
<dbReference type="SUPFAM" id="SSF56219">
    <property type="entry name" value="DNase I-like"/>
    <property type="match status" value="1"/>
</dbReference>
<sequence length="289" mass="34296">MGDLNDITSNREKWVGNLRAEVRCQDFNSFINNNELVDIGFEEVPWTWCHNWGNEGEVKERFDKILGTKEWIRKIDKAKCLHVGTKASDHCMLVLDTNPGGRKCKKRFMFDRRWLLNKDVKEVVGRAWGEHQQGSRLYTVQCKIKKVRMNLLSWSRKSFSNSKKLIEQVKNEIEKVKLNKLSGFRIKLLGLKRKLANAYKKEELFWSQKVRLKWLKEGDKNTGYFHTTVVGRRKANRLRALKRRNGDWCRSAEESREEILDYFEQIFTSDILRNLLKCCKKSHRLSQLR</sequence>
<dbReference type="InterPro" id="IPR036691">
    <property type="entry name" value="Endo/exonu/phosph_ase_sf"/>
</dbReference>
<proteinExistence type="predicted"/>
<evidence type="ECO:0008006" key="3">
    <source>
        <dbReference type="Google" id="ProtNLM"/>
    </source>
</evidence>
<gene>
    <name evidence="2" type="primary">LOC140038339</name>
</gene>
<dbReference type="PANTHER" id="PTHR33710:SF71">
    <property type="entry name" value="ENDONUCLEASE_EXONUCLEASE_PHOSPHATASE DOMAIN-CONTAINING PROTEIN"/>
    <property type="match status" value="1"/>
</dbReference>
<dbReference type="Proteomes" id="UP001652660">
    <property type="component" value="Chromosome 1c"/>
</dbReference>